<dbReference type="AlphaFoldDB" id="S5UR69"/>
<reference evidence="2" key="1">
    <citation type="submission" date="2012-10" db="EMBL/GenBank/DDBJ databases">
        <title>The complete genome sequence of Streptomyces collinus Tu 365.</title>
        <authorList>
            <person name="Ruckert C."/>
            <person name="Szczepanowski R."/>
            <person name="Goesmann A."/>
            <person name="Pross E.K."/>
            <person name="Musiol E.M."/>
            <person name="Blin K."/>
            <person name="Wohlleben W."/>
            <person name="Puhler A."/>
            <person name="Weber T."/>
            <person name="Kalinowski J."/>
        </authorList>
    </citation>
    <scope>NUCLEOTIDE SEQUENCE [LARGE SCALE GENOMIC DNA]</scope>
    <source>
        <strain evidence="2">DSM 40733 / Tue 365</strain>
    </source>
</reference>
<dbReference type="Proteomes" id="UP000015423">
    <property type="component" value="Chromosome"/>
</dbReference>
<dbReference type="RefSeq" id="WP_020940044.1">
    <property type="nucleotide sequence ID" value="NC_021985.1"/>
</dbReference>
<name>S5UR69_STRC3</name>
<dbReference type="EMBL" id="CP006259">
    <property type="protein sequence ID" value="AGS69573.1"/>
    <property type="molecule type" value="Genomic_DNA"/>
</dbReference>
<sequence length="105" mass="11005">MPRRAGLERLRTRDPGLAAVRRAGRVALVACTGFYTARYGLGSDVAAIYALFGAIATGGMSSSGGRPADPLPYYAVDAALWLTSPQGTVTAIRRTPEEPRTPVPG</sequence>
<keyword evidence="2" id="KW-1185">Reference proteome</keyword>
<proteinExistence type="predicted"/>
<evidence type="ECO:0000313" key="1">
    <source>
        <dbReference type="EMBL" id="AGS69573.1"/>
    </source>
</evidence>
<gene>
    <name evidence="1" type="ORF">B446_13775</name>
</gene>
<dbReference type="HOGENOM" id="CLU_2234973_0_0_11"/>
<dbReference type="KEGG" id="sci:B446_13775"/>
<dbReference type="STRING" id="1214242.B446_13775"/>
<reference evidence="1 2" key="2">
    <citation type="journal article" date="2013" name="J. Biotechnol.">
        <title>Complete genome sequence of the kirromycin producer Streptomyces collinus Tu 365 consisting of a linear chromosome and two linear plasmids.</title>
        <authorList>
            <person name="Ruckert C."/>
            <person name="Szczepanowski R."/>
            <person name="Albersmeier A."/>
            <person name="Goesmann A."/>
            <person name="Iftime D."/>
            <person name="Musiol E.M."/>
            <person name="Blin K."/>
            <person name="Wohlleben W."/>
            <person name="Puhler A."/>
            <person name="Kalinowski J."/>
            <person name="Weber T."/>
        </authorList>
    </citation>
    <scope>NUCLEOTIDE SEQUENCE [LARGE SCALE GENOMIC DNA]</scope>
    <source>
        <strain evidence="2">DSM 40733 / Tue 365</strain>
    </source>
</reference>
<organism evidence="1 2">
    <name type="scientific">Streptomyces collinus (strain DSM 40733 / Tue 365)</name>
    <dbReference type="NCBI Taxonomy" id="1214242"/>
    <lineage>
        <taxon>Bacteria</taxon>
        <taxon>Bacillati</taxon>
        <taxon>Actinomycetota</taxon>
        <taxon>Actinomycetes</taxon>
        <taxon>Kitasatosporales</taxon>
        <taxon>Streptomycetaceae</taxon>
        <taxon>Streptomyces</taxon>
    </lineage>
</organism>
<evidence type="ECO:0000313" key="2">
    <source>
        <dbReference type="Proteomes" id="UP000015423"/>
    </source>
</evidence>
<protein>
    <submittedName>
        <fullName evidence="1">Uncharacterized protein</fullName>
    </submittedName>
</protein>
<dbReference type="eggNOG" id="COG1289">
    <property type="taxonomic scope" value="Bacteria"/>
</dbReference>
<dbReference type="PATRIC" id="fig|1214242.5.peg.2822"/>
<accession>S5UR69</accession>